<evidence type="ECO:0000256" key="1">
    <source>
        <dbReference type="ARBA" id="ARBA00022723"/>
    </source>
</evidence>
<name>A0A7W5DQ81_9PORP</name>
<dbReference type="PANTHER" id="PTHR35848:SF9">
    <property type="entry name" value="SLL1358 PROTEIN"/>
    <property type="match status" value="1"/>
</dbReference>
<dbReference type="Pfam" id="PF07883">
    <property type="entry name" value="Cupin_2"/>
    <property type="match status" value="1"/>
</dbReference>
<reference evidence="4 5" key="1">
    <citation type="submission" date="2020-08" db="EMBL/GenBank/DDBJ databases">
        <title>Genomic Encyclopedia of Type Strains, Phase IV (KMG-IV): sequencing the most valuable type-strain genomes for metagenomic binning, comparative biology and taxonomic classification.</title>
        <authorList>
            <person name="Goeker M."/>
        </authorList>
    </citation>
    <scope>NUCLEOTIDE SEQUENCE [LARGE SCALE GENOMIC DNA]</scope>
    <source>
        <strain evidence="4 5">DSM 27471</strain>
    </source>
</reference>
<dbReference type="InterPro" id="IPR011051">
    <property type="entry name" value="RmlC_Cupin_sf"/>
</dbReference>
<organism evidence="4 5">
    <name type="scientific">Microbacter margulisiae</name>
    <dbReference type="NCBI Taxonomy" id="1350067"/>
    <lineage>
        <taxon>Bacteria</taxon>
        <taxon>Pseudomonadati</taxon>
        <taxon>Bacteroidota</taxon>
        <taxon>Bacteroidia</taxon>
        <taxon>Bacteroidales</taxon>
        <taxon>Porphyromonadaceae</taxon>
        <taxon>Microbacter</taxon>
    </lineage>
</organism>
<evidence type="ECO:0000313" key="3">
    <source>
        <dbReference type="EMBL" id="MBB3186374.1"/>
    </source>
</evidence>
<keyword evidence="4" id="KW-0413">Isomerase</keyword>
<dbReference type="SUPFAM" id="SSF51182">
    <property type="entry name" value="RmlC-like cupins"/>
    <property type="match status" value="1"/>
</dbReference>
<keyword evidence="1" id="KW-0479">Metal-binding</keyword>
<gene>
    <name evidence="3" type="ORF">FHX64_000537</name>
    <name evidence="4" type="ORF">FHX64_000906</name>
</gene>
<comment type="caution">
    <text evidence="4">The sequence shown here is derived from an EMBL/GenBank/DDBJ whole genome shotgun (WGS) entry which is preliminary data.</text>
</comment>
<dbReference type="RefSeq" id="WP_183412279.1">
    <property type="nucleotide sequence ID" value="NZ_JACHYB010000001.1"/>
</dbReference>
<dbReference type="EMBL" id="JACHYB010000001">
    <property type="protein sequence ID" value="MBB3186374.1"/>
    <property type="molecule type" value="Genomic_DNA"/>
</dbReference>
<keyword evidence="5" id="KW-1185">Reference proteome</keyword>
<dbReference type="InterPro" id="IPR014710">
    <property type="entry name" value="RmlC-like_jellyroll"/>
</dbReference>
<accession>A0A7W5DQ81</accession>
<dbReference type="PANTHER" id="PTHR35848">
    <property type="entry name" value="OXALATE-BINDING PROTEIN"/>
    <property type="match status" value="1"/>
</dbReference>
<dbReference type="AlphaFoldDB" id="A0A7W5DQ81"/>
<dbReference type="EMBL" id="JACHYB010000001">
    <property type="protein sequence ID" value="MBB3186743.1"/>
    <property type="molecule type" value="Genomic_DNA"/>
</dbReference>
<dbReference type="Proteomes" id="UP000544222">
    <property type="component" value="Unassembled WGS sequence"/>
</dbReference>
<evidence type="ECO:0000259" key="2">
    <source>
        <dbReference type="Pfam" id="PF07883"/>
    </source>
</evidence>
<sequence length="144" mass="16603">MKHESVEIISTYNAEHYTWGDRCSGWYYLNSENIAIIRECMPPATKETLHYHRKSHQFFYILSGVATFEIDGMMYNLEDGEGVLINPGIKHRIINNTNSDLKFLVISEPPSHGDRVNPHNPDEIKSKPIKMPIRFLSAKKNKGK</sequence>
<evidence type="ECO:0000313" key="5">
    <source>
        <dbReference type="Proteomes" id="UP000544222"/>
    </source>
</evidence>
<dbReference type="InterPro" id="IPR013096">
    <property type="entry name" value="Cupin_2"/>
</dbReference>
<evidence type="ECO:0000313" key="4">
    <source>
        <dbReference type="EMBL" id="MBB3186743.1"/>
    </source>
</evidence>
<proteinExistence type="predicted"/>
<dbReference type="GO" id="GO:0016853">
    <property type="term" value="F:isomerase activity"/>
    <property type="evidence" value="ECO:0007669"/>
    <property type="project" value="UniProtKB-KW"/>
</dbReference>
<feature type="domain" description="Cupin type-2" evidence="2">
    <location>
        <begin position="39"/>
        <end position="106"/>
    </location>
</feature>
<protein>
    <submittedName>
        <fullName evidence="4">Mannose-6-phosphate isomerase-like protein (Cupin superfamily)</fullName>
    </submittedName>
</protein>
<dbReference type="GO" id="GO:0046872">
    <property type="term" value="F:metal ion binding"/>
    <property type="evidence" value="ECO:0007669"/>
    <property type="project" value="UniProtKB-KW"/>
</dbReference>
<dbReference type="InterPro" id="IPR051610">
    <property type="entry name" value="GPI/OXD"/>
</dbReference>
<dbReference type="Gene3D" id="2.60.120.10">
    <property type="entry name" value="Jelly Rolls"/>
    <property type="match status" value="1"/>
</dbReference>